<sequence length="58" mass="6804">NKNRLENEVLPFKQSCIFYATSGQVIQRSAKTGVKQKRLSLDIYIIEIKSYNKDRKEI</sequence>
<protein>
    <submittedName>
        <fullName evidence="1">3799_t:CDS:1</fullName>
    </submittedName>
</protein>
<organism evidence="1 2">
    <name type="scientific">Racocetra persica</name>
    <dbReference type="NCBI Taxonomy" id="160502"/>
    <lineage>
        <taxon>Eukaryota</taxon>
        <taxon>Fungi</taxon>
        <taxon>Fungi incertae sedis</taxon>
        <taxon>Mucoromycota</taxon>
        <taxon>Glomeromycotina</taxon>
        <taxon>Glomeromycetes</taxon>
        <taxon>Diversisporales</taxon>
        <taxon>Gigasporaceae</taxon>
        <taxon>Racocetra</taxon>
    </lineage>
</organism>
<name>A0ACA9RUB0_9GLOM</name>
<evidence type="ECO:0000313" key="1">
    <source>
        <dbReference type="EMBL" id="CAG8810535.1"/>
    </source>
</evidence>
<evidence type="ECO:0000313" key="2">
    <source>
        <dbReference type="Proteomes" id="UP000789920"/>
    </source>
</evidence>
<dbReference type="EMBL" id="CAJVQC010071381">
    <property type="protein sequence ID" value="CAG8810535.1"/>
    <property type="molecule type" value="Genomic_DNA"/>
</dbReference>
<dbReference type="Proteomes" id="UP000789920">
    <property type="component" value="Unassembled WGS sequence"/>
</dbReference>
<keyword evidence="2" id="KW-1185">Reference proteome</keyword>
<feature type="non-terminal residue" evidence="1">
    <location>
        <position position="1"/>
    </location>
</feature>
<gene>
    <name evidence="1" type="ORF">RPERSI_LOCUS23103</name>
</gene>
<comment type="caution">
    <text evidence="1">The sequence shown here is derived from an EMBL/GenBank/DDBJ whole genome shotgun (WGS) entry which is preliminary data.</text>
</comment>
<reference evidence="1" key="1">
    <citation type="submission" date="2021-06" db="EMBL/GenBank/DDBJ databases">
        <authorList>
            <person name="Kallberg Y."/>
            <person name="Tangrot J."/>
            <person name="Rosling A."/>
        </authorList>
    </citation>
    <scope>NUCLEOTIDE SEQUENCE</scope>
    <source>
        <strain evidence="1">MA461A</strain>
    </source>
</reference>
<feature type="non-terminal residue" evidence="1">
    <location>
        <position position="58"/>
    </location>
</feature>
<proteinExistence type="predicted"/>
<accession>A0ACA9RUB0</accession>